<gene>
    <name evidence="1" type="ORF">F8M41_008444</name>
</gene>
<sequence>MGYIQLNEQLVHLVGVFLTRRQSNINYIATAGHCYMPGSYSLYPWNSTPTYKIGELQVYYLEPIDFGIIYISNNDIQPVPCVRNTDSEQYKELFIKDVILVSSNGAHLCLSGIRSHVKCGFVVALNGFTSDGENFRDNIFVANLRTIIGDSGGSIFSYKNLTHISLNGILTGSLFDFHDSINGIAGVIIISSILNVVKTLEVVTVP</sequence>
<dbReference type="InterPro" id="IPR009003">
    <property type="entry name" value="Peptidase_S1_PA"/>
</dbReference>
<dbReference type="Proteomes" id="UP000439903">
    <property type="component" value="Unassembled WGS sequence"/>
</dbReference>
<evidence type="ECO:0000313" key="2">
    <source>
        <dbReference type="Proteomes" id="UP000439903"/>
    </source>
</evidence>
<name>A0A8H4AVL0_GIGMA</name>
<dbReference type="AlphaFoldDB" id="A0A8H4AVL0"/>
<reference evidence="1 2" key="1">
    <citation type="journal article" date="2019" name="Environ. Microbiol.">
        <title>At the nexus of three kingdoms: the genome of the mycorrhizal fungus Gigaspora margarita provides insights into plant, endobacterial and fungal interactions.</title>
        <authorList>
            <person name="Venice F."/>
            <person name="Ghignone S."/>
            <person name="Salvioli di Fossalunga A."/>
            <person name="Amselem J."/>
            <person name="Novero M."/>
            <person name="Xianan X."/>
            <person name="Sedzielewska Toro K."/>
            <person name="Morin E."/>
            <person name="Lipzen A."/>
            <person name="Grigoriev I.V."/>
            <person name="Henrissat B."/>
            <person name="Martin F.M."/>
            <person name="Bonfante P."/>
        </authorList>
    </citation>
    <scope>NUCLEOTIDE SEQUENCE [LARGE SCALE GENOMIC DNA]</scope>
    <source>
        <strain evidence="1 2">BEG34</strain>
    </source>
</reference>
<comment type="caution">
    <text evidence="1">The sequence shown here is derived from an EMBL/GenBank/DDBJ whole genome shotgun (WGS) entry which is preliminary data.</text>
</comment>
<dbReference type="InterPro" id="IPR043504">
    <property type="entry name" value="Peptidase_S1_PA_chymotrypsin"/>
</dbReference>
<protein>
    <recommendedName>
        <fullName evidence="3">Serine protease</fullName>
    </recommendedName>
</protein>
<dbReference type="OrthoDB" id="2345133at2759"/>
<keyword evidence="2" id="KW-1185">Reference proteome</keyword>
<dbReference type="EMBL" id="WTPW01000190">
    <property type="protein sequence ID" value="KAF0537277.1"/>
    <property type="molecule type" value="Genomic_DNA"/>
</dbReference>
<accession>A0A8H4AVL0</accession>
<evidence type="ECO:0008006" key="3">
    <source>
        <dbReference type="Google" id="ProtNLM"/>
    </source>
</evidence>
<proteinExistence type="predicted"/>
<evidence type="ECO:0000313" key="1">
    <source>
        <dbReference type="EMBL" id="KAF0537277.1"/>
    </source>
</evidence>
<dbReference type="SUPFAM" id="SSF50494">
    <property type="entry name" value="Trypsin-like serine proteases"/>
    <property type="match status" value="1"/>
</dbReference>
<organism evidence="1 2">
    <name type="scientific">Gigaspora margarita</name>
    <dbReference type="NCBI Taxonomy" id="4874"/>
    <lineage>
        <taxon>Eukaryota</taxon>
        <taxon>Fungi</taxon>
        <taxon>Fungi incertae sedis</taxon>
        <taxon>Mucoromycota</taxon>
        <taxon>Glomeromycotina</taxon>
        <taxon>Glomeromycetes</taxon>
        <taxon>Diversisporales</taxon>
        <taxon>Gigasporaceae</taxon>
        <taxon>Gigaspora</taxon>
    </lineage>
</organism>
<dbReference type="Gene3D" id="2.40.10.10">
    <property type="entry name" value="Trypsin-like serine proteases"/>
    <property type="match status" value="2"/>
</dbReference>